<dbReference type="AlphaFoldDB" id="A0A330GC69"/>
<reference evidence="2 3" key="1">
    <citation type="submission" date="2018-06" db="EMBL/GenBank/DDBJ databases">
        <title>ACT-28, a chromosomally-encoded AmpC with carbapenemase activity from Enterobacter kobei.</title>
        <authorList>
            <person name="Jousset A.B."/>
            <person name="Oueslati S."/>
            <person name="Bernabeu S."/>
            <person name="Takissian J."/>
            <person name="Creton E."/>
            <person name="Vogel A."/>
            <person name="Cotellon G."/>
            <person name="Bonnin R.A."/>
            <person name="Dortet L."/>
            <person name="Naas T."/>
        </authorList>
    </citation>
    <scope>NUCLEOTIDE SEQUENCE [LARGE SCALE GENOMIC DNA]</scope>
    <source>
        <strain evidence="2 3">99B3</strain>
    </source>
</reference>
<protein>
    <submittedName>
        <fullName evidence="2">Type VI secretion system-associated protein TagO</fullName>
    </submittedName>
</protein>
<evidence type="ECO:0000256" key="1">
    <source>
        <dbReference type="SAM" id="SignalP"/>
    </source>
</evidence>
<dbReference type="EMBL" id="QMDH01000010">
    <property type="protein sequence ID" value="RAZ68950.1"/>
    <property type="molecule type" value="Genomic_DNA"/>
</dbReference>
<dbReference type="Pfam" id="PF11319">
    <property type="entry name" value="VasI"/>
    <property type="match status" value="1"/>
</dbReference>
<dbReference type="NCBIfam" id="TIGR03360">
    <property type="entry name" value="VI_minor_1"/>
    <property type="match status" value="1"/>
</dbReference>
<accession>A0A330GC69</accession>
<proteinExistence type="predicted"/>
<comment type="caution">
    <text evidence="2">The sequence shown here is derived from an EMBL/GenBank/DDBJ whole genome shotgun (WGS) entry which is preliminary data.</text>
</comment>
<dbReference type="RefSeq" id="WP_112780481.1">
    <property type="nucleotide sequence ID" value="NZ_CABMNQ010000010.1"/>
</dbReference>
<evidence type="ECO:0000313" key="3">
    <source>
        <dbReference type="Proteomes" id="UP000251576"/>
    </source>
</evidence>
<evidence type="ECO:0000313" key="2">
    <source>
        <dbReference type="EMBL" id="RAZ68950.1"/>
    </source>
</evidence>
<dbReference type="Proteomes" id="UP000251576">
    <property type="component" value="Unassembled WGS sequence"/>
</dbReference>
<gene>
    <name evidence="2" type="primary">tagO</name>
    <name evidence="2" type="ORF">DP202_07665</name>
</gene>
<keyword evidence="1" id="KW-0732">Signal</keyword>
<dbReference type="InterPro" id="IPR017738">
    <property type="entry name" value="T6SS-assoc_VCA0118"/>
</dbReference>
<name>A0A330GC69_ENTCL</name>
<organism evidence="2 3">
    <name type="scientific">Enterobacter cloacae</name>
    <dbReference type="NCBI Taxonomy" id="550"/>
    <lineage>
        <taxon>Bacteria</taxon>
        <taxon>Pseudomonadati</taxon>
        <taxon>Pseudomonadota</taxon>
        <taxon>Gammaproteobacteria</taxon>
        <taxon>Enterobacterales</taxon>
        <taxon>Enterobacteriaceae</taxon>
        <taxon>Enterobacter</taxon>
        <taxon>Enterobacter cloacae complex</taxon>
    </lineage>
</organism>
<sequence>MKLKVFMAMIFFLPFINAPFTAAAEKTSPESSFTDEVKTALLACRQQSSPLPRLQCYDQAWHPEINVYQADRPDRYWLQIMEQEKQRQSGDPVMILKTFNTEGSAGIVMLTVPGNGNYPARAIFAISCIENITRMQIAFTAPQGKGDQMLEMHADGKVLTSRWFWRGSGYRLEASRGLQGIAEIQQLFGAKELVISSDQPALKDLRFRIDGLKQALEPLRQACHW</sequence>
<feature type="signal peptide" evidence="1">
    <location>
        <begin position="1"/>
        <end position="23"/>
    </location>
</feature>
<feature type="chain" id="PRO_5016375099" evidence="1">
    <location>
        <begin position="24"/>
        <end position="225"/>
    </location>
</feature>